<dbReference type="Pfam" id="PF20041">
    <property type="entry name" value="DUF6443"/>
    <property type="match status" value="1"/>
</dbReference>
<sequence length="1143" mass="128449">MKHILFYLLMGILFSTESNAQTPKTLAGSLPTDKNHIVSRTYTHTTGSTWQDKIEYYDGLGRPEQSVSRYSHSVNNVITYQEYDIFGRISHQWLPVSLSDNDGKFILPDEVKNKATMMYGDASPYSRPIYETSPLNRILEQYGPGEDWQQNGRSAKSEYLSNISTVDTLNCLCFSTTYMRDTIAQINRTGNYQSGQLYVTRIEDEDGNSSFEFKDKLQQVVLTRRIEQTESGKELYDTYYIYDNFGNLTAVLPPAASSALANNNTGSWNSAESTVLRNYAYLYLYDSRHRCIAKKLPGCDWTFYVYDKTDQQIFSQDGNQRKLNEWSFSIPDLFGRECISGICANSLNPFSNPLRLQTVRVSWFSETASTPGNGIYKGYYLSGTALESPVVLSVNYYDDYSFLGKNGLPDLTNSNVCYDSEAEVENFGIQYTAAPKGLLTGKLVASLNESKNPSYLYTVLYYDDHDRIIQSKSSNHLSGGTEKEYIAYDFVGNPIKRKHVHLAADQPTQTENYAYTYDYAGRLSTVTHRLNNKSDVILTNNEYDELGRLLRNKRSGHTNLQTDYMYNIRSWIKSINGPLFSQTLNYQEPVEKNIPCYNGNISSLSWKTGSDTNEKGYQFTYDPLSRLKNAVYEEGNLLNHNTNNFTEQITGYDKNGNILGLKRYGQTAANGYGLVDNLTITLNGNQLKRVDDSVSGSAFGDNFDFKDGAKQSTEYFYDANGNLLKDLNKKINDIQYNYLNLPDRIEFEDGSSISYLYDAAGTKLRVVHSIAGNTTTTDYCGKVIYENGIPKTLLTEAGFVSLNDNKYHYYLQDHQGNNRVVADQAGAVEEVNHYYPFGGIFASTSSVQPYKYNGKELDRKGGLDWYDYGARMYDAALGRWHGVDPMADKYYGISPYNYCLNNPFRLIDPNGMWPGDPLLQPFGRYQYGSNAALNTLKFIHNTVASAVNTPINMINGLADETQYIYNSGVGSYLSSGTKNIGDAVSSELSYRINTPVSQQASDTWQAMKDPENWENATATAVLMLSPMKGGNTTSAGRNVFAVAKEGTEVMGKSLLDVKDVVRIENAAKKIGKPIHVVGSRASGKATAYSDWDYIIEGLTNKNWKSIKNSLPGARSIIDNVPRNIDIIKEPLDITKPYIKINPK</sequence>
<dbReference type="Gene3D" id="2.180.10.10">
    <property type="entry name" value="RHS repeat-associated core"/>
    <property type="match status" value="2"/>
</dbReference>
<protein>
    <submittedName>
        <fullName evidence="3">RHS repeat-associated core domain-containing protein</fullName>
    </submittedName>
</protein>
<proteinExistence type="predicted"/>
<accession>A0A1G8N4H8</accession>
<dbReference type="NCBIfam" id="TIGR03696">
    <property type="entry name" value="Rhs_assc_core"/>
    <property type="match status" value="1"/>
</dbReference>
<feature type="signal peptide" evidence="1">
    <location>
        <begin position="1"/>
        <end position="20"/>
    </location>
</feature>
<keyword evidence="1" id="KW-0732">Signal</keyword>
<dbReference type="InterPro" id="IPR022385">
    <property type="entry name" value="Rhs_assc_core"/>
</dbReference>
<evidence type="ECO:0000259" key="2">
    <source>
        <dbReference type="Pfam" id="PF20041"/>
    </source>
</evidence>
<feature type="domain" description="DUF6443" evidence="2">
    <location>
        <begin position="40"/>
        <end position="159"/>
    </location>
</feature>
<dbReference type="CDD" id="cd05403">
    <property type="entry name" value="NT_KNTase_like"/>
    <property type="match status" value="1"/>
</dbReference>
<gene>
    <name evidence="3" type="ORF">SAMN05192582_10723</name>
</gene>
<dbReference type="InterPro" id="IPR050708">
    <property type="entry name" value="T6SS_VgrG/RHS"/>
</dbReference>
<evidence type="ECO:0000256" key="1">
    <source>
        <dbReference type="SAM" id="SignalP"/>
    </source>
</evidence>
<dbReference type="EMBL" id="FNDO01000072">
    <property type="protein sequence ID" value="SDI74986.1"/>
    <property type="molecule type" value="Genomic_DNA"/>
</dbReference>
<evidence type="ECO:0000313" key="3">
    <source>
        <dbReference type="EMBL" id="SDI74986.1"/>
    </source>
</evidence>
<dbReference type="AlphaFoldDB" id="A0A1G8N4H8"/>
<feature type="chain" id="PRO_5010175942" evidence="1">
    <location>
        <begin position="21"/>
        <end position="1143"/>
    </location>
</feature>
<dbReference type="RefSeq" id="WP_081352746.1">
    <property type="nucleotide sequence ID" value="NZ_FNDO01000072.1"/>
</dbReference>
<dbReference type="InterPro" id="IPR045619">
    <property type="entry name" value="DUF6443"/>
</dbReference>
<organism evidence="3 4">
    <name type="scientific">Bacteroides ovatus</name>
    <dbReference type="NCBI Taxonomy" id="28116"/>
    <lineage>
        <taxon>Bacteria</taxon>
        <taxon>Pseudomonadati</taxon>
        <taxon>Bacteroidota</taxon>
        <taxon>Bacteroidia</taxon>
        <taxon>Bacteroidales</taxon>
        <taxon>Bacteroidaceae</taxon>
        <taxon>Bacteroides</taxon>
    </lineage>
</organism>
<dbReference type="PANTHER" id="PTHR32305">
    <property type="match status" value="1"/>
</dbReference>
<reference evidence="3 4" key="1">
    <citation type="submission" date="2016-10" db="EMBL/GenBank/DDBJ databases">
        <authorList>
            <person name="de Groot N.N."/>
        </authorList>
    </citation>
    <scope>NUCLEOTIDE SEQUENCE [LARGE SCALE GENOMIC DNA]</scope>
    <source>
        <strain evidence="3 4">NLAE-zl-C57</strain>
    </source>
</reference>
<name>A0A1G8N4H8_BACOV</name>
<dbReference type="PANTHER" id="PTHR32305:SF15">
    <property type="entry name" value="PROTEIN RHSA-RELATED"/>
    <property type="match status" value="1"/>
</dbReference>
<evidence type="ECO:0000313" key="4">
    <source>
        <dbReference type="Proteomes" id="UP000181870"/>
    </source>
</evidence>
<dbReference type="Proteomes" id="UP000181870">
    <property type="component" value="Unassembled WGS sequence"/>
</dbReference>